<protein>
    <recommendedName>
        <fullName evidence="10">TRIM56</fullName>
    </recommendedName>
</protein>
<feature type="domain" description="B box-type" evidence="7">
    <location>
        <begin position="111"/>
        <end position="161"/>
    </location>
</feature>
<dbReference type="GO" id="GO:0008270">
    <property type="term" value="F:zinc ion binding"/>
    <property type="evidence" value="ECO:0007669"/>
    <property type="project" value="UniProtKB-KW"/>
</dbReference>
<dbReference type="CDD" id="cd19757">
    <property type="entry name" value="Bbox1"/>
    <property type="match status" value="1"/>
</dbReference>
<evidence type="ECO:0000256" key="3">
    <source>
        <dbReference type="ARBA" id="ARBA00022833"/>
    </source>
</evidence>
<keyword evidence="5" id="KW-0175">Coiled coil</keyword>
<dbReference type="AlphaFoldDB" id="A0A6J8D4L6"/>
<name>A0A6J8D4L6_MYTCO</name>
<evidence type="ECO:0000313" key="8">
    <source>
        <dbReference type="EMBL" id="CAC5402611.1"/>
    </source>
</evidence>
<evidence type="ECO:0000256" key="5">
    <source>
        <dbReference type="SAM" id="Coils"/>
    </source>
</evidence>
<evidence type="ECO:0008006" key="10">
    <source>
        <dbReference type="Google" id="ProtNLM"/>
    </source>
</evidence>
<dbReference type="InterPro" id="IPR015943">
    <property type="entry name" value="WD40/YVTN_repeat-like_dom_sf"/>
</dbReference>
<dbReference type="InterPro" id="IPR011044">
    <property type="entry name" value="Quino_amine_DH_bsu"/>
</dbReference>
<dbReference type="InterPro" id="IPR001841">
    <property type="entry name" value="Znf_RING"/>
</dbReference>
<feature type="domain" description="RING-type" evidence="6">
    <location>
        <begin position="29"/>
        <end position="75"/>
    </location>
</feature>
<dbReference type="EMBL" id="CACVKT020006544">
    <property type="protein sequence ID" value="CAC5402611.1"/>
    <property type="molecule type" value="Genomic_DNA"/>
</dbReference>
<dbReference type="OrthoDB" id="6052435at2759"/>
<dbReference type="PANTHER" id="PTHR25462:SF296">
    <property type="entry name" value="MEIOTIC P26, ISOFORM F"/>
    <property type="match status" value="1"/>
</dbReference>
<dbReference type="InterPro" id="IPR047153">
    <property type="entry name" value="TRIM45/56/19-like"/>
</dbReference>
<keyword evidence="9" id="KW-1185">Reference proteome</keyword>
<dbReference type="Gene3D" id="3.30.40.10">
    <property type="entry name" value="Zinc/RING finger domain, C3HC4 (zinc finger)"/>
    <property type="match status" value="1"/>
</dbReference>
<dbReference type="SUPFAM" id="SSF57845">
    <property type="entry name" value="B-box zinc-binding domain"/>
    <property type="match status" value="1"/>
</dbReference>
<sequence>MRRKWRLRLICEEEEVKLINEDFSELLTCTFCLETFKQPKYLPCLHTFCEACISTYIVSNVKEENAEGFKCPVCHRLVPIGESVKTPETWAKTLPGNHFVVSMIDRKAMKKAEKFCDACTSKGVSEEAKSWCMVCEEAYCDTCEANHKTFKVSRCHKIVPIKNIIEDVSISNICAFVACDEHPDKTIEIYCKDHFQSCCTICATVHHRKCENVVTIDEAVSGVKISTNAQELTKKLIKRSKKIERIIKNRNLNTANFEKEIDMVLVEIANMRKKLNDKLDKLENEIKEEVNSTRKNYLHRLGEESNELSVLKSTFDHWKNVFAACLSQGSEIQVLVKMEEISRRMPQFENDLSKVVKGMKDISVEFEATNNVANVECFGRIRLNEKRPSLPGFKTINFHTGKIKSIFKIDIKGSCISGIFINDDIIITDYNRNRVVFHDKTGKQKEVLDIPNNPTDISKVNDQTVAVSSYARTICIIHVKPLRVVRTLEISVPMWGLCLVEDEYITTYNNSISWLNATTGAKIKELPTSADTRFVTCYKKNEYIYRNGDHSIKFESALGKGFQYNHSNLSDPYNQEIDEEGNIYVVGYSSNNIHQLTPTGQLIRIIPLSDIDGTITGCPWVMRFKRNTNQFLLTFHASAGPVLVCEIE</sequence>
<dbReference type="Gene3D" id="2.130.10.10">
    <property type="entry name" value="YVTN repeat-like/Quinoprotein amine dehydrogenase"/>
    <property type="match status" value="1"/>
</dbReference>
<dbReference type="PROSITE" id="PS50119">
    <property type="entry name" value="ZF_BBOX"/>
    <property type="match status" value="1"/>
</dbReference>
<dbReference type="SMART" id="SM00184">
    <property type="entry name" value="RING"/>
    <property type="match status" value="1"/>
</dbReference>
<evidence type="ECO:0000256" key="4">
    <source>
        <dbReference type="PROSITE-ProRule" id="PRU00024"/>
    </source>
</evidence>
<reference evidence="8 9" key="1">
    <citation type="submission" date="2020-06" db="EMBL/GenBank/DDBJ databases">
        <authorList>
            <person name="Li R."/>
            <person name="Bekaert M."/>
        </authorList>
    </citation>
    <scope>NUCLEOTIDE SEQUENCE [LARGE SCALE GENOMIC DNA]</scope>
    <source>
        <strain evidence="9">wild</strain>
    </source>
</reference>
<dbReference type="InterPro" id="IPR017907">
    <property type="entry name" value="Znf_RING_CS"/>
</dbReference>
<dbReference type="PROSITE" id="PS00518">
    <property type="entry name" value="ZF_RING_1"/>
    <property type="match status" value="1"/>
</dbReference>
<dbReference type="Gene3D" id="3.30.160.60">
    <property type="entry name" value="Classic Zinc Finger"/>
    <property type="match status" value="1"/>
</dbReference>
<proteinExistence type="predicted"/>
<dbReference type="PROSITE" id="PS50089">
    <property type="entry name" value="ZF_RING_2"/>
    <property type="match status" value="1"/>
</dbReference>
<evidence type="ECO:0000256" key="2">
    <source>
        <dbReference type="ARBA" id="ARBA00022771"/>
    </source>
</evidence>
<gene>
    <name evidence="8" type="ORF">MCOR_36544</name>
</gene>
<dbReference type="PANTHER" id="PTHR25462">
    <property type="entry name" value="BONUS, ISOFORM C-RELATED"/>
    <property type="match status" value="1"/>
</dbReference>
<dbReference type="CDD" id="cd19756">
    <property type="entry name" value="Bbox2"/>
    <property type="match status" value="1"/>
</dbReference>
<accession>A0A6J8D4L6</accession>
<dbReference type="Pfam" id="PF00097">
    <property type="entry name" value="zf-C3HC4"/>
    <property type="match status" value="1"/>
</dbReference>
<dbReference type="InterPro" id="IPR018957">
    <property type="entry name" value="Znf_C3HC4_RING-type"/>
</dbReference>
<evidence type="ECO:0000259" key="6">
    <source>
        <dbReference type="PROSITE" id="PS50089"/>
    </source>
</evidence>
<dbReference type="SUPFAM" id="SSF50969">
    <property type="entry name" value="YVTN repeat-like/Quinoprotein amine dehydrogenase"/>
    <property type="match status" value="1"/>
</dbReference>
<evidence type="ECO:0000256" key="1">
    <source>
        <dbReference type="ARBA" id="ARBA00022723"/>
    </source>
</evidence>
<dbReference type="InterPro" id="IPR013083">
    <property type="entry name" value="Znf_RING/FYVE/PHD"/>
</dbReference>
<feature type="coiled-coil region" evidence="5">
    <location>
        <begin position="265"/>
        <end position="296"/>
    </location>
</feature>
<organism evidence="8 9">
    <name type="scientific">Mytilus coruscus</name>
    <name type="common">Sea mussel</name>
    <dbReference type="NCBI Taxonomy" id="42192"/>
    <lineage>
        <taxon>Eukaryota</taxon>
        <taxon>Metazoa</taxon>
        <taxon>Spiralia</taxon>
        <taxon>Lophotrochozoa</taxon>
        <taxon>Mollusca</taxon>
        <taxon>Bivalvia</taxon>
        <taxon>Autobranchia</taxon>
        <taxon>Pteriomorphia</taxon>
        <taxon>Mytilida</taxon>
        <taxon>Mytiloidea</taxon>
        <taxon>Mytilidae</taxon>
        <taxon>Mytilinae</taxon>
        <taxon>Mytilus</taxon>
    </lineage>
</organism>
<dbReference type="SUPFAM" id="SSF57850">
    <property type="entry name" value="RING/U-box"/>
    <property type="match status" value="1"/>
</dbReference>
<keyword evidence="2 4" id="KW-0863">Zinc-finger</keyword>
<keyword evidence="1" id="KW-0479">Metal-binding</keyword>
<evidence type="ECO:0000313" key="9">
    <source>
        <dbReference type="Proteomes" id="UP000507470"/>
    </source>
</evidence>
<evidence type="ECO:0000259" key="7">
    <source>
        <dbReference type="PROSITE" id="PS50119"/>
    </source>
</evidence>
<keyword evidence="3" id="KW-0862">Zinc</keyword>
<dbReference type="InterPro" id="IPR000315">
    <property type="entry name" value="Znf_B-box"/>
</dbReference>
<dbReference type="Proteomes" id="UP000507470">
    <property type="component" value="Unassembled WGS sequence"/>
</dbReference>